<evidence type="ECO:0000313" key="3">
    <source>
        <dbReference type="Proteomes" id="UP000504617"/>
    </source>
</evidence>
<dbReference type="RefSeq" id="XP_013926743.1">
    <property type="nucleotide sequence ID" value="XM_014071268.1"/>
</dbReference>
<dbReference type="GO" id="GO:0003779">
    <property type="term" value="F:actin binding"/>
    <property type="evidence" value="ECO:0007669"/>
    <property type="project" value="UniProtKB-KW"/>
</dbReference>
<name>A0A6I9YQE5_9SAUR</name>
<dbReference type="InterPro" id="IPR002017">
    <property type="entry name" value="Spectrin_repeat"/>
</dbReference>
<evidence type="ECO:0000313" key="4">
    <source>
        <dbReference type="RefSeq" id="XP_013926743.1"/>
    </source>
</evidence>
<keyword evidence="2" id="KW-0009">Actin-binding</keyword>
<organism evidence="3 4">
    <name type="scientific">Thamnophis sirtalis</name>
    <dbReference type="NCBI Taxonomy" id="35019"/>
    <lineage>
        <taxon>Eukaryota</taxon>
        <taxon>Metazoa</taxon>
        <taxon>Chordata</taxon>
        <taxon>Craniata</taxon>
        <taxon>Vertebrata</taxon>
        <taxon>Euteleostomi</taxon>
        <taxon>Lepidosauria</taxon>
        <taxon>Squamata</taxon>
        <taxon>Bifurcata</taxon>
        <taxon>Unidentata</taxon>
        <taxon>Episquamata</taxon>
        <taxon>Toxicofera</taxon>
        <taxon>Serpentes</taxon>
        <taxon>Colubroidea</taxon>
        <taxon>Colubridae</taxon>
        <taxon>Natricinae</taxon>
        <taxon>Thamnophis</taxon>
    </lineage>
</organism>
<dbReference type="AlphaFoldDB" id="A0A6I9YQE5"/>
<dbReference type="FunFam" id="1.20.58.60:FF:000191">
    <property type="entry name" value="Spectrin, beta, non-erythrocytic 5"/>
    <property type="match status" value="1"/>
</dbReference>
<gene>
    <name evidence="4" type="primary">LOC106552873</name>
</gene>
<dbReference type="Gene3D" id="1.20.58.60">
    <property type="match status" value="5"/>
</dbReference>
<dbReference type="GeneID" id="106552873"/>
<sequence>MEIAAQRIAACHQLAQKMLDHGHVESREIRKKQKQLSNNWQELLEMTNYKGKKLLDAEAIYKCLQDLMEALNHIEDKLKTIPDSIAKDLNGVQSQLRKQATLEYELFGNKQQLHVLIDTADGVLCLCSETQAAEIKAKQEALVENWEVLRCKVEQNREQLEQACRLYRFLTYVRDYSSWASEMSREMTAEETIRDVFTSGLKINQHQQLLPEIESRDEIYERVSQLGQELALEQKTAIGEIQSVLETLIEAKHIVYLVWAQKKEWLEKTHLLQIFYRDCEYLDNISNSQEMYLKSCDFGSSVDEVIQQIKKQEAFEKILASQEEKEHSLQEQMEKLQPASELEVTKIQQRLSVVLKKRRRIRDLSQSRQEKLQVELLLALFYQSLTEAEGWIDERMQKMKVPSFQNFSKSCDKMKLLQKHQAFEAEILAHKDIIATVKMRGEALLHHNIPQLEDIRQKMYLLQERWEMLNQAVAAHGKMLEESRDFLEFLQKVDHAEAWIRDKVVMVNIGDVGNDYEHCLQLLKKLNEFRGMSEGITVDDAYIKGINALALQLKRQNKEEMKIIYQRREQLNERWNSFHGDLKTYKRKLEEALQIHALIREINDITERIGEKSSLIQALDYGKDVESVENLLRKHDEMEREIGIIQSKMESLEPELCQIKRNPSTISNTLTTKQKEMRNHWLQLQNQTKQR</sequence>
<accession>A0A6I9YQE5</accession>
<dbReference type="InterPro" id="IPR018159">
    <property type="entry name" value="Spectrin/alpha-actinin"/>
</dbReference>
<reference evidence="4" key="1">
    <citation type="submission" date="2025-08" db="UniProtKB">
        <authorList>
            <consortium name="RefSeq"/>
        </authorList>
    </citation>
    <scope>IDENTIFICATION</scope>
    <source>
        <tissue evidence="4">Skeletal muscle</tissue>
    </source>
</reference>
<dbReference type="CDD" id="cd00176">
    <property type="entry name" value="SPEC"/>
    <property type="match status" value="3"/>
</dbReference>
<proteinExistence type="predicted"/>
<dbReference type="Proteomes" id="UP000504617">
    <property type="component" value="Unplaced"/>
</dbReference>
<dbReference type="PANTHER" id="PTHR11915">
    <property type="entry name" value="SPECTRIN/FILAMIN RELATED CYTOSKELETAL PROTEIN"/>
    <property type="match status" value="1"/>
</dbReference>
<evidence type="ECO:0000256" key="2">
    <source>
        <dbReference type="ARBA" id="ARBA00023203"/>
    </source>
</evidence>
<dbReference type="Pfam" id="PF00435">
    <property type="entry name" value="Spectrin"/>
    <property type="match status" value="7"/>
</dbReference>
<dbReference type="KEGG" id="tsr:106552873"/>
<keyword evidence="3" id="KW-1185">Reference proteome</keyword>
<dbReference type="SMART" id="SM00150">
    <property type="entry name" value="SPEC"/>
    <property type="match status" value="6"/>
</dbReference>
<protein>
    <submittedName>
        <fullName evidence="4">Spectrin beta chain, non-erythrocytic 5-like</fullName>
    </submittedName>
</protein>
<evidence type="ECO:0000256" key="1">
    <source>
        <dbReference type="ARBA" id="ARBA00022737"/>
    </source>
</evidence>
<keyword evidence="1" id="KW-0677">Repeat</keyword>
<dbReference type="SUPFAM" id="SSF46966">
    <property type="entry name" value="Spectrin repeat"/>
    <property type="match status" value="4"/>
</dbReference>
<dbReference type="OrthoDB" id="9942256at2759"/>